<keyword evidence="2 4" id="KW-0808">Transferase</keyword>
<dbReference type="InterPro" id="IPR000836">
    <property type="entry name" value="PRTase_dom"/>
</dbReference>
<evidence type="ECO:0000313" key="5">
    <source>
        <dbReference type="Proteomes" id="UP000290657"/>
    </source>
</evidence>
<dbReference type="CDD" id="cd06223">
    <property type="entry name" value="PRTases_typeI"/>
    <property type="match status" value="1"/>
</dbReference>
<dbReference type="PANTHER" id="PTHR43363:SF1">
    <property type="entry name" value="HYPOXANTHINE-GUANINE PHOSPHORIBOSYLTRANSFERASE"/>
    <property type="match status" value="1"/>
</dbReference>
<name>A0A4Q0XSY0_9BACT</name>
<evidence type="ECO:0000256" key="2">
    <source>
        <dbReference type="ARBA" id="ARBA00022679"/>
    </source>
</evidence>
<dbReference type="GO" id="GO:0016757">
    <property type="term" value="F:glycosyltransferase activity"/>
    <property type="evidence" value="ECO:0007669"/>
    <property type="project" value="UniProtKB-KW"/>
</dbReference>
<evidence type="ECO:0000256" key="1">
    <source>
        <dbReference type="ARBA" id="ARBA00022676"/>
    </source>
</evidence>
<keyword evidence="5" id="KW-1185">Reference proteome</keyword>
<reference evidence="4 5" key="1">
    <citation type="submission" date="2017-10" db="EMBL/GenBank/DDBJ databases">
        <title>Genomics of the genus Arcobacter.</title>
        <authorList>
            <person name="Perez-Cataluna A."/>
            <person name="Figueras M.J."/>
        </authorList>
    </citation>
    <scope>NUCLEOTIDE SEQUENCE [LARGE SCALE GENOMIC DNA]</scope>
    <source>
        <strain evidence="4 5">CECT 8987</strain>
    </source>
</reference>
<comment type="caution">
    <text evidence="4">The sequence shown here is derived from an EMBL/GenBank/DDBJ whole genome shotgun (WGS) entry which is preliminary data.</text>
</comment>
<keyword evidence="1 4" id="KW-0328">Glycosyltransferase</keyword>
<dbReference type="AlphaFoldDB" id="A0A4Q0XSY0"/>
<proteinExistence type="predicted"/>
<feature type="domain" description="Phosphoribosyltransferase" evidence="3">
    <location>
        <begin position="23"/>
        <end position="145"/>
    </location>
</feature>
<dbReference type="InterPro" id="IPR029057">
    <property type="entry name" value="PRTase-like"/>
</dbReference>
<evidence type="ECO:0000313" key="4">
    <source>
        <dbReference type="EMBL" id="RXJ59935.1"/>
    </source>
</evidence>
<dbReference type="OrthoDB" id="5327200at2"/>
<protein>
    <submittedName>
        <fullName evidence="4">Nicotinate phosphoribosyltransferase</fullName>
    </submittedName>
</protein>
<dbReference type="PANTHER" id="PTHR43363">
    <property type="entry name" value="HYPOXANTHINE PHOSPHORIBOSYLTRANSFERASE"/>
    <property type="match status" value="1"/>
</dbReference>
<dbReference type="Proteomes" id="UP000290657">
    <property type="component" value="Unassembled WGS sequence"/>
</dbReference>
<dbReference type="EMBL" id="PDKN01000002">
    <property type="protein sequence ID" value="RXJ59935.1"/>
    <property type="molecule type" value="Genomic_DNA"/>
</dbReference>
<dbReference type="Pfam" id="PF00156">
    <property type="entry name" value="Pribosyltran"/>
    <property type="match status" value="1"/>
</dbReference>
<gene>
    <name evidence="4" type="ORF">CRV04_02665</name>
</gene>
<dbReference type="RefSeq" id="WP_128995124.1">
    <property type="nucleotide sequence ID" value="NZ_PDKN01000002.1"/>
</dbReference>
<evidence type="ECO:0000259" key="3">
    <source>
        <dbReference type="Pfam" id="PF00156"/>
    </source>
</evidence>
<dbReference type="Gene3D" id="3.40.50.2020">
    <property type="match status" value="1"/>
</dbReference>
<accession>A0A4Q0XSY0</accession>
<organism evidence="4 5">
    <name type="scientific">Candidatus Marinarcus aquaticus</name>
    <dbReference type="NCBI Taxonomy" id="2044504"/>
    <lineage>
        <taxon>Bacteria</taxon>
        <taxon>Pseudomonadati</taxon>
        <taxon>Campylobacterota</taxon>
        <taxon>Epsilonproteobacteria</taxon>
        <taxon>Campylobacterales</taxon>
        <taxon>Arcobacteraceae</taxon>
        <taxon>Candidatus Marinarcus</taxon>
    </lineage>
</organism>
<dbReference type="SUPFAM" id="SSF53271">
    <property type="entry name" value="PRTase-like"/>
    <property type="match status" value="1"/>
</dbReference>
<sequence>MEKYYYGYNEFLEDTKVLINKVKPYGADVLLGISRGGLTLSHFMGQALDNRNVFTLNSIHYNKTEKLDTFDIFNIPDLSKAKKVLILDDIIDTGETMVEILKILNEKFPHVEFKLATLFYKKTALISPDFTVKEAPAWIDFLWEVDI</sequence>